<dbReference type="GO" id="GO:0016020">
    <property type="term" value="C:membrane"/>
    <property type="evidence" value="ECO:0007669"/>
    <property type="project" value="TreeGrafter"/>
</dbReference>
<protein>
    <submittedName>
        <fullName evidence="1">Transmembrane protein</fullName>
    </submittedName>
</protein>
<dbReference type="EMBL" id="LSSN01000355">
    <property type="protein sequence ID" value="OMJ24377.1"/>
    <property type="molecule type" value="Genomic_DNA"/>
</dbReference>
<organism evidence="1 2">
    <name type="scientific">Smittium culicis</name>
    <dbReference type="NCBI Taxonomy" id="133412"/>
    <lineage>
        <taxon>Eukaryota</taxon>
        <taxon>Fungi</taxon>
        <taxon>Fungi incertae sedis</taxon>
        <taxon>Zoopagomycota</taxon>
        <taxon>Kickxellomycotina</taxon>
        <taxon>Harpellomycetes</taxon>
        <taxon>Harpellales</taxon>
        <taxon>Legeriomycetaceae</taxon>
        <taxon>Smittium</taxon>
    </lineage>
</organism>
<gene>
    <name evidence="1" type="ORF">AYI70_g1624</name>
</gene>
<keyword evidence="2" id="KW-1185">Reference proteome</keyword>
<proteinExistence type="predicted"/>
<sequence>MPGFPLQNDYFGQKTPLHKYFYNTRFSPYSTAKRPTSRTPTSELGNSRSQYIYSDTNYMSPEEVYENFNLNSTMPVYIERIIKWFSKCLLQPLASKILYIDNIFDNNGLSHLNCQNSSNSIPFNINPVYSQQPTSLFMSASSQNQSTPATLSQLTLPQYSSQEHVKQRLSLEKYLSVPNYEQSRKYIVHRILLLASSNFLKEYKWDGGGDHPDTKHWNSSSDPSDSQILFHLFCTFLDETIPSGFQRNKNSFSSKYLLSIEDKPDSSLPFQIIQVVKKPPHFCLVVKNTYYDAPANYHNLFFVLSLALLIIKNECGFYLETTNLAGKHLGLSQILD</sequence>
<name>A0A1R1YBR9_9FUNG</name>
<dbReference type="STRING" id="133412.A0A1R1YBR9"/>
<evidence type="ECO:0000313" key="1">
    <source>
        <dbReference type="EMBL" id="OMJ24377.1"/>
    </source>
</evidence>
<dbReference type="PANTHER" id="PTHR21780:SF0">
    <property type="entry name" value="TRANSMEMBRANE PROTEIN 209"/>
    <property type="match status" value="1"/>
</dbReference>
<dbReference type="Proteomes" id="UP000187283">
    <property type="component" value="Unassembled WGS sequence"/>
</dbReference>
<reference evidence="1 2" key="1">
    <citation type="submission" date="2017-01" db="EMBL/GenBank/DDBJ databases">
        <authorList>
            <person name="Mah S.A."/>
            <person name="Swanson W.J."/>
            <person name="Moy G.W."/>
            <person name="Vacquier V.D."/>
        </authorList>
    </citation>
    <scope>NUCLEOTIDE SEQUENCE [LARGE SCALE GENOMIC DNA]</scope>
    <source>
        <strain evidence="1 2">GSMNP</strain>
    </source>
</reference>
<comment type="caution">
    <text evidence="1">The sequence shown here is derived from an EMBL/GenBank/DDBJ whole genome shotgun (WGS) entry which is preliminary data.</text>
</comment>
<dbReference type="OrthoDB" id="509821at2759"/>
<evidence type="ECO:0000313" key="2">
    <source>
        <dbReference type="Proteomes" id="UP000187283"/>
    </source>
</evidence>
<accession>A0A1R1YBR9</accession>
<keyword evidence="1" id="KW-0812">Transmembrane</keyword>
<dbReference type="InterPro" id="IPR019176">
    <property type="entry name" value="Cytochrome_B561-rel"/>
</dbReference>
<dbReference type="PANTHER" id="PTHR21780">
    <property type="entry name" value="TRANSMEMBRANE PROTEIN 209"/>
    <property type="match status" value="1"/>
</dbReference>
<dbReference type="AlphaFoldDB" id="A0A1R1YBR9"/>
<keyword evidence="1" id="KW-0472">Membrane</keyword>
<dbReference type="Pfam" id="PF09786">
    <property type="entry name" value="CytochromB561_N"/>
    <property type="match status" value="1"/>
</dbReference>